<name>A0A8H3XG97_GIGMA</name>
<evidence type="ECO:0000256" key="1">
    <source>
        <dbReference type="SAM" id="Phobius"/>
    </source>
</evidence>
<keyword evidence="2" id="KW-0732">Signal</keyword>
<protein>
    <submittedName>
        <fullName evidence="3">Uncharacterized protein</fullName>
    </submittedName>
</protein>
<sequence>MMSRYFSRDHIFGLMLNLFSFFPLEYSQDFKMGNGQKAQHKRERAKGSAQKTATSQLKSVCYIIYVCAFFVSLNFAFFFH</sequence>
<keyword evidence="1" id="KW-0812">Transmembrane</keyword>
<gene>
    <name evidence="3" type="ORF">F8M41_000304</name>
</gene>
<feature type="transmembrane region" description="Helical" evidence="1">
    <location>
        <begin position="62"/>
        <end position="79"/>
    </location>
</feature>
<dbReference type="SUPFAM" id="SSF118359">
    <property type="entry name" value="Expressed protein At2g23090/F21P24.15"/>
    <property type="match status" value="1"/>
</dbReference>
<dbReference type="EMBL" id="WTPW01001014">
    <property type="protein sequence ID" value="KAF0462338.1"/>
    <property type="molecule type" value="Genomic_DNA"/>
</dbReference>
<dbReference type="InterPro" id="IPR026939">
    <property type="entry name" value="ZNF706/At2g23090_sf"/>
</dbReference>
<comment type="caution">
    <text evidence="3">The sequence shown here is derived from an EMBL/GenBank/DDBJ whole genome shotgun (WGS) entry which is preliminary data.</text>
</comment>
<reference evidence="3 4" key="1">
    <citation type="journal article" date="2019" name="Environ. Microbiol.">
        <title>At the nexus of three kingdoms: the genome of the mycorrhizal fungus Gigaspora margarita provides insights into plant, endobacterial and fungal interactions.</title>
        <authorList>
            <person name="Venice F."/>
            <person name="Ghignone S."/>
            <person name="Salvioli di Fossalunga A."/>
            <person name="Amselem J."/>
            <person name="Novero M."/>
            <person name="Xianan X."/>
            <person name="Sedzielewska Toro K."/>
            <person name="Morin E."/>
            <person name="Lipzen A."/>
            <person name="Grigoriev I.V."/>
            <person name="Henrissat B."/>
            <person name="Martin F.M."/>
            <person name="Bonfante P."/>
        </authorList>
    </citation>
    <scope>NUCLEOTIDE SEQUENCE [LARGE SCALE GENOMIC DNA]</scope>
    <source>
        <strain evidence="3 4">BEG34</strain>
    </source>
</reference>
<feature type="chain" id="PRO_5034492026" evidence="2">
    <location>
        <begin position="28"/>
        <end position="80"/>
    </location>
</feature>
<dbReference type="Gene3D" id="4.10.1050.10">
    <property type="entry name" value="At2g23090-like"/>
    <property type="match status" value="1"/>
</dbReference>
<dbReference type="AlphaFoldDB" id="A0A8H3XG97"/>
<accession>A0A8H3XG97</accession>
<evidence type="ECO:0000256" key="2">
    <source>
        <dbReference type="SAM" id="SignalP"/>
    </source>
</evidence>
<dbReference type="OrthoDB" id="370932at2759"/>
<evidence type="ECO:0000313" key="4">
    <source>
        <dbReference type="Proteomes" id="UP000439903"/>
    </source>
</evidence>
<keyword evidence="1" id="KW-0472">Membrane</keyword>
<keyword evidence="1" id="KW-1133">Transmembrane helix</keyword>
<dbReference type="Proteomes" id="UP000439903">
    <property type="component" value="Unassembled WGS sequence"/>
</dbReference>
<feature type="signal peptide" evidence="2">
    <location>
        <begin position="1"/>
        <end position="27"/>
    </location>
</feature>
<evidence type="ECO:0000313" key="3">
    <source>
        <dbReference type="EMBL" id="KAF0462338.1"/>
    </source>
</evidence>
<keyword evidence="4" id="KW-1185">Reference proteome</keyword>
<proteinExistence type="predicted"/>
<organism evidence="3 4">
    <name type="scientific">Gigaspora margarita</name>
    <dbReference type="NCBI Taxonomy" id="4874"/>
    <lineage>
        <taxon>Eukaryota</taxon>
        <taxon>Fungi</taxon>
        <taxon>Fungi incertae sedis</taxon>
        <taxon>Mucoromycota</taxon>
        <taxon>Glomeromycotina</taxon>
        <taxon>Glomeromycetes</taxon>
        <taxon>Diversisporales</taxon>
        <taxon>Gigasporaceae</taxon>
        <taxon>Gigaspora</taxon>
    </lineage>
</organism>